<organism evidence="1 2">
    <name type="scientific">Coniosporium tulheliwenetii</name>
    <dbReference type="NCBI Taxonomy" id="3383036"/>
    <lineage>
        <taxon>Eukaryota</taxon>
        <taxon>Fungi</taxon>
        <taxon>Dikarya</taxon>
        <taxon>Ascomycota</taxon>
        <taxon>Pezizomycotina</taxon>
        <taxon>Dothideomycetes</taxon>
        <taxon>Dothideomycetes incertae sedis</taxon>
        <taxon>Coniosporium</taxon>
    </lineage>
</organism>
<dbReference type="Proteomes" id="UP001172680">
    <property type="component" value="Unassembled WGS sequence"/>
</dbReference>
<sequence>MTTTDLEQKKTDAVYVEDVSSDNTAQIYDQAEVEPKLNLQTVLAFLALTSQFNAYILTLLIPSTILSYINADLGPDPSYTWITVSWQLCASIIISVSGRLSDIFGRRYFILFGSGLSFIGTIVGATGQSINQMIVSGVIFGTGSGFQEMAYACIQEIVPNKWRIYAIGLFDLSASISFMGPLVAYAFIDKTTIGWRGAYWYMCGFHGFFFIVLACTYFPPTFHTKHKDDGKTKLQLLKELDYVGLFLFSSGCLLFLLGVNYGGRQYPWNNPHVIGPMVVGVCCLVALGFWEVYADLKYPLMPPRLFKRWRRFSMVLVVCFVGGMLYYSMNVLWPRQSGLLFTGPDPITRGLYAEAIPLGTIISSFVVIFICARVGHERWQLVIFMICETALIGSLASVGLDDKVQAIITIVCLSSTVTPPQLLSFTMLSLGIDDQVDIGIAVGLAGTFRLMGGAIATAIYTAIVNNGFAEHLPGEVLSAVSGLDFPSSNMAALLKAAAVNTAAAYKTVPGISTTVIAATQLAVKKAYVSAFSTTYLAAIAFGCLATVAAFFTRDIDPKMKSSSKAVMLENEKKKSEEESNCDVLIVGAGPAGLMSATWMARCGIKARIIDKRGTKIFSGQADGLQCRSLEIFDSFGFADRVWKESNHMIEASHVHVGPDGRIRRSDRVPDTIPGVSRFQQVVLHQGRIERFFLDHLKKYSDITVERGVLPESLDIDTSKVEDNDAYPITVKLRHLTDEEAMPAQSKSSNIADGLFRSNLAADDTDDLIRKSTGNEGNAEIVHAKYMIGCDGAHSWTRRQLGYEMQGEATDYIWGVLDIIPITNFPDIRMRCAIHSANSGSVMVIPRENRLVRLYIQLTEVRPDASGRADRSKITPDVIMKAAQKTMSPYKITYEYCDWWTAYQIGQRVGTNFDAHQRIFLAGDAVHTHSPKAGQGMNVSMQDAFNLGWKIGLVVNGVSPRSILKTYQSERRRIAQDLIAFDHRFSRLFSGRPAKDVTDEAGVSMEEFKAAFVKGNQFASGLSVDYGASMLVAKPGDSAEQGDGTDVGAAGTAANGSSARKVVGKQELATNIPLGMRFPSFQVVNQAGARPYPFQYWLMSDGRFRIVLFAGNMADESQKERVRRFCAELEKPGSVIRRYTPPDRAIDSVIEILTLHSAKRVDVELLVDFPAILHPFDEKRGWDYDKVFVDDVSYHEGFGDAYKNYGVDKERGCVVVLRPDQYVGYIGELEDVEDIEAYFAGVMIKDNGGLARTKVTKDVRETPSASMLDAAKAYTLDGAPPETNGSATEADGPVSGSGAAVGAQ</sequence>
<proteinExistence type="predicted"/>
<evidence type="ECO:0000313" key="2">
    <source>
        <dbReference type="Proteomes" id="UP001172680"/>
    </source>
</evidence>
<name>A0ACC2YKV1_9PEZI</name>
<gene>
    <name evidence="1" type="ORF">H2199_008218</name>
</gene>
<evidence type="ECO:0000313" key="1">
    <source>
        <dbReference type="EMBL" id="KAJ9635865.1"/>
    </source>
</evidence>
<keyword evidence="2" id="KW-1185">Reference proteome</keyword>
<protein>
    <submittedName>
        <fullName evidence="1">Uncharacterized protein</fullName>
    </submittedName>
</protein>
<comment type="caution">
    <text evidence="1">The sequence shown here is derived from an EMBL/GenBank/DDBJ whole genome shotgun (WGS) entry which is preliminary data.</text>
</comment>
<reference evidence="1" key="1">
    <citation type="submission" date="2022-10" db="EMBL/GenBank/DDBJ databases">
        <title>Culturing micro-colonial fungi from biological soil crusts in the Mojave desert and describing Neophaeococcomyces mojavensis, and introducing the new genera and species Taxawa tesnikishii.</title>
        <authorList>
            <person name="Kurbessoian T."/>
            <person name="Stajich J.E."/>
        </authorList>
    </citation>
    <scope>NUCLEOTIDE SEQUENCE</scope>
    <source>
        <strain evidence="1">JES_115</strain>
    </source>
</reference>
<accession>A0ACC2YKV1</accession>
<dbReference type="EMBL" id="JAPDRP010000026">
    <property type="protein sequence ID" value="KAJ9635865.1"/>
    <property type="molecule type" value="Genomic_DNA"/>
</dbReference>